<dbReference type="InterPro" id="IPR023772">
    <property type="entry name" value="DNA-bd_HTH_TetR-type_CS"/>
</dbReference>
<keyword evidence="2" id="KW-0805">Transcription regulation</keyword>
<feature type="DNA-binding region" description="H-T-H motif" evidence="5">
    <location>
        <begin position="83"/>
        <end position="102"/>
    </location>
</feature>
<gene>
    <name evidence="7" type="ORF">CVS30_11985</name>
</gene>
<dbReference type="SUPFAM" id="SSF46689">
    <property type="entry name" value="Homeodomain-like"/>
    <property type="match status" value="1"/>
</dbReference>
<dbReference type="InterPro" id="IPR003012">
    <property type="entry name" value="Tet_transcr_reg_TetR"/>
</dbReference>
<dbReference type="EMBL" id="QJVC01000012">
    <property type="protein sequence ID" value="PYI38098.1"/>
    <property type="molecule type" value="Genomic_DNA"/>
</dbReference>
<protein>
    <submittedName>
        <fullName evidence="7">TetR family transcriptional regulator</fullName>
    </submittedName>
</protein>
<dbReference type="GO" id="GO:0045892">
    <property type="term" value="P:negative regulation of DNA-templated transcription"/>
    <property type="evidence" value="ECO:0007669"/>
    <property type="project" value="InterPro"/>
</dbReference>
<dbReference type="InterPro" id="IPR036271">
    <property type="entry name" value="Tet_transcr_reg_TetR-rel_C_sf"/>
</dbReference>
<dbReference type="Gene3D" id="1.10.357.10">
    <property type="entry name" value="Tetracycline Repressor, domain 2"/>
    <property type="match status" value="1"/>
</dbReference>
<dbReference type="InterPro" id="IPR001647">
    <property type="entry name" value="HTH_TetR"/>
</dbReference>
<dbReference type="Pfam" id="PF02909">
    <property type="entry name" value="TetR_C_1"/>
    <property type="match status" value="1"/>
</dbReference>
<dbReference type="Proteomes" id="UP000247980">
    <property type="component" value="Unassembled WGS sequence"/>
</dbReference>
<dbReference type="SUPFAM" id="SSF48498">
    <property type="entry name" value="Tetracyclin repressor-like, C-terminal domain"/>
    <property type="match status" value="1"/>
</dbReference>
<proteinExistence type="predicted"/>
<dbReference type="GO" id="GO:0003700">
    <property type="term" value="F:DNA-binding transcription factor activity"/>
    <property type="evidence" value="ECO:0007669"/>
    <property type="project" value="TreeGrafter"/>
</dbReference>
<dbReference type="GO" id="GO:0000976">
    <property type="term" value="F:transcription cis-regulatory region binding"/>
    <property type="evidence" value="ECO:0007669"/>
    <property type="project" value="TreeGrafter"/>
</dbReference>
<evidence type="ECO:0000256" key="5">
    <source>
        <dbReference type="PROSITE-ProRule" id="PRU00335"/>
    </source>
</evidence>
<dbReference type="InterPro" id="IPR004111">
    <property type="entry name" value="Repressor_TetR_C"/>
</dbReference>
<keyword evidence="1" id="KW-0678">Repressor</keyword>
<dbReference type="AlphaFoldDB" id="A0A2V5INC7"/>
<dbReference type="PANTHER" id="PTHR30055">
    <property type="entry name" value="HTH-TYPE TRANSCRIPTIONAL REGULATOR RUTR"/>
    <property type="match status" value="1"/>
</dbReference>
<sequence>MNTVQVSKSETILSNGWSPNVGSAETYWWASGQMLPPWGKMEGALWASRHRQNERLQHMPLTRDQVIETAFDILRDYGLADLSMRRLARDLGVQPGALYWHVKNKQELLGVLSVMILVPADSGPTRSDAGAESGAIAALRLQSRAIRRALLAVRDGAEVVTLTHALDPESLNVLGRLALGFEAAGLRGHKAGWAAKALVHYILGSVTEEQTRSGLIQAGVLSAPAERGDAEDAFDFGLELLLAGAAATPNTPR</sequence>
<evidence type="ECO:0000256" key="3">
    <source>
        <dbReference type="ARBA" id="ARBA00023125"/>
    </source>
</evidence>
<dbReference type="OrthoDB" id="3819648at2"/>
<dbReference type="GO" id="GO:0046677">
    <property type="term" value="P:response to antibiotic"/>
    <property type="evidence" value="ECO:0007669"/>
    <property type="project" value="InterPro"/>
</dbReference>
<keyword evidence="4" id="KW-0804">Transcription</keyword>
<comment type="caution">
    <text evidence="7">The sequence shown here is derived from an EMBL/GenBank/DDBJ whole genome shotgun (WGS) entry which is preliminary data.</text>
</comment>
<feature type="domain" description="HTH tetR-type" evidence="6">
    <location>
        <begin position="60"/>
        <end position="120"/>
    </location>
</feature>
<dbReference type="PRINTS" id="PR00400">
    <property type="entry name" value="TETREPRESSOR"/>
</dbReference>
<dbReference type="PRINTS" id="PR00455">
    <property type="entry name" value="HTHTETR"/>
</dbReference>
<dbReference type="InterPro" id="IPR009057">
    <property type="entry name" value="Homeodomain-like_sf"/>
</dbReference>
<dbReference type="PANTHER" id="PTHR30055:SF151">
    <property type="entry name" value="TRANSCRIPTIONAL REGULATORY PROTEIN"/>
    <property type="match status" value="1"/>
</dbReference>
<evidence type="ECO:0000313" key="8">
    <source>
        <dbReference type="Proteomes" id="UP000247980"/>
    </source>
</evidence>
<evidence type="ECO:0000256" key="4">
    <source>
        <dbReference type="ARBA" id="ARBA00023163"/>
    </source>
</evidence>
<dbReference type="InterPro" id="IPR050109">
    <property type="entry name" value="HTH-type_TetR-like_transc_reg"/>
</dbReference>
<dbReference type="PROSITE" id="PS50977">
    <property type="entry name" value="HTH_TETR_2"/>
    <property type="match status" value="1"/>
</dbReference>
<keyword evidence="8" id="KW-1185">Reference proteome</keyword>
<keyword evidence="3 5" id="KW-0238">DNA-binding</keyword>
<evidence type="ECO:0000259" key="6">
    <source>
        <dbReference type="PROSITE" id="PS50977"/>
    </source>
</evidence>
<evidence type="ECO:0000256" key="2">
    <source>
        <dbReference type="ARBA" id="ARBA00023015"/>
    </source>
</evidence>
<evidence type="ECO:0000256" key="1">
    <source>
        <dbReference type="ARBA" id="ARBA00022491"/>
    </source>
</evidence>
<accession>A0A2V5INC7</accession>
<organism evidence="7 8">
    <name type="scientific">Arthrobacter psychrolactophilus</name>
    <dbReference type="NCBI Taxonomy" id="92442"/>
    <lineage>
        <taxon>Bacteria</taxon>
        <taxon>Bacillati</taxon>
        <taxon>Actinomycetota</taxon>
        <taxon>Actinomycetes</taxon>
        <taxon>Micrococcales</taxon>
        <taxon>Micrococcaceae</taxon>
        <taxon>Arthrobacter</taxon>
    </lineage>
</organism>
<evidence type="ECO:0000313" key="7">
    <source>
        <dbReference type="EMBL" id="PYI38098.1"/>
    </source>
</evidence>
<dbReference type="PROSITE" id="PS01081">
    <property type="entry name" value="HTH_TETR_1"/>
    <property type="match status" value="1"/>
</dbReference>
<name>A0A2V5INC7_9MICC</name>
<reference evidence="7 8" key="1">
    <citation type="submission" date="2018-05" db="EMBL/GenBank/DDBJ databases">
        <title>Genetic diversity of glacier-inhabiting Cryobacterium bacteria in China and description of Cryobacterium mengkeensis sp. nov. and Arthrobacter glacialis sp. nov.</title>
        <authorList>
            <person name="Liu Q."/>
            <person name="Xin Y.-H."/>
        </authorList>
    </citation>
    <scope>NUCLEOTIDE SEQUENCE [LARGE SCALE GENOMIC DNA]</scope>
    <source>
        <strain evidence="7 8">B7</strain>
    </source>
</reference>
<dbReference type="Gene3D" id="1.10.10.60">
    <property type="entry name" value="Homeodomain-like"/>
    <property type="match status" value="1"/>
</dbReference>
<dbReference type="Pfam" id="PF00440">
    <property type="entry name" value="TetR_N"/>
    <property type="match status" value="1"/>
</dbReference>